<keyword evidence="3" id="KW-1185">Reference proteome</keyword>
<evidence type="ECO:0000256" key="1">
    <source>
        <dbReference type="SAM" id="SignalP"/>
    </source>
</evidence>
<proteinExistence type="predicted"/>
<organism evidence="2 3">
    <name type="scientific">Cirrhinus mrigala</name>
    <name type="common">Mrigala</name>
    <dbReference type="NCBI Taxonomy" id="683832"/>
    <lineage>
        <taxon>Eukaryota</taxon>
        <taxon>Metazoa</taxon>
        <taxon>Chordata</taxon>
        <taxon>Craniata</taxon>
        <taxon>Vertebrata</taxon>
        <taxon>Euteleostomi</taxon>
        <taxon>Actinopterygii</taxon>
        <taxon>Neopterygii</taxon>
        <taxon>Teleostei</taxon>
        <taxon>Ostariophysi</taxon>
        <taxon>Cypriniformes</taxon>
        <taxon>Cyprinidae</taxon>
        <taxon>Labeoninae</taxon>
        <taxon>Labeonini</taxon>
        <taxon>Cirrhinus</taxon>
    </lineage>
</organism>
<comment type="caution">
    <text evidence="2">The sequence shown here is derived from an EMBL/GenBank/DDBJ whole genome shotgun (WGS) entry which is preliminary data.</text>
</comment>
<evidence type="ECO:0000313" key="2">
    <source>
        <dbReference type="EMBL" id="KAL0188580.1"/>
    </source>
</evidence>
<gene>
    <name evidence="2" type="ORF">M9458_015679</name>
</gene>
<sequence>MFSLRVFFCFLAVSVHVASGMYDPDEVLDLPGMSFKPNYRQWSGYLKASSGKFLHY</sequence>
<dbReference type="Proteomes" id="UP001529510">
    <property type="component" value="Unassembled WGS sequence"/>
</dbReference>
<feature type="non-terminal residue" evidence="2">
    <location>
        <position position="56"/>
    </location>
</feature>
<accession>A0ABD0QQT8</accession>
<feature type="chain" id="PRO_5044881976" evidence="1">
    <location>
        <begin position="21"/>
        <end position="56"/>
    </location>
</feature>
<keyword evidence="1" id="KW-0732">Signal</keyword>
<evidence type="ECO:0000313" key="3">
    <source>
        <dbReference type="Proteomes" id="UP001529510"/>
    </source>
</evidence>
<protein>
    <submittedName>
        <fullName evidence="2">Uncharacterized protein</fullName>
    </submittedName>
</protein>
<dbReference type="AlphaFoldDB" id="A0ABD0QQT8"/>
<name>A0ABD0QQT8_CIRMR</name>
<feature type="signal peptide" evidence="1">
    <location>
        <begin position="1"/>
        <end position="20"/>
    </location>
</feature>
<reference evidence="2 3" key="1">
    <citation type="submission" date="2024-05" db="EMBL/GenBank/DDBJ databases">
        <title>Genome sequencing and assembly of Indian major carp, Cirrhinus mrigala (Hamilton, 1822).</title>
        <authorList>
            <person name="Mohindra V."/>
            <person name="Chowdhury L.M."/>
            <person name="Lal K."/>
            <person name="Jena J.K."/>
        </authorList>
    </citation>
    <scope>NUCLEOTIDE SEQUENCE [LARGE SCALE GENOMIC DNA]</scope>
    <source>
        <strain evidence="2">CM1030</strain>
        <tissue evidence="2">Blood</tissue>
    </source>
</reference>
<dbReference type="EMBL" id="JAMKFB020000007">
    <property type="protein sequence ID" value="KAL0188580.1"/>
    <property type="molecule type" value="Genomic_DNA"/>
</dbReference>